<dbReference type="Gene3D" id="3.40.630.40">
    <property type="entry name" value="Zn-dependent exopeptidases"/>
    <property type="match status" value="1"/>
</dbReference>
<dbReference type="SMART" id="SM00287">
    <property type="entry name" value="SH3b"/>
    <property type="match status" value="2"/>
</dbReference>
<sequence length="904" mass="98559">MLKIKFWKDKVLFIMLVMSIIFFICAGPVFAGTSHVDRIAGQDRYETSARVALSAYDTADTVIIARGDDDGGFADGLAASLLAGVLEAPILLTRQNSLPGVIGSALDDLEAERAFILGGTAAVSREVEDSLLERGLEVERIAGEDRSETAVLIAERAREEGELADYAFVVDGHAPADSLVAGPAAFAGNVPILQVSTYRVPSVTREAIDLLGIERIYIVGGTAVVSSSVEKEISDTVSVERLAGEDRFGTSVEVARAIFSGAANYSIVGGFNYADAIGAAVFGNPVLYVNSLPSVIDEYLDQVLTSSSQITIFGGEVAASPAAADAIKAKMADVDEGHESEIITPDVPLEGSRAEVTGSLVNVRTGPGIDYSAIDQLDSGSIISLTGKTGDWYQFYLSEEDNEKGWIAGWLVEKVTGEEEEEEEKEEEKEEEIDEEEGKEEEEKESQDPEPEEDEDEDEDEEEEKEPHEPEEEEEKEDKPEEDPKHVPDFSIPDHSRDALLSSVNRSAMVMKPGVNVRSLPDAGSSIIGRVTYGDWLKILDDKDGWYLVHLDQGKEGWIAGWLVVTRYDSPDLQNSPVLNKDPGFLLTSWKGTKVIDNPVDKPVITDMQVKELDQGIKLQINANTPLELPRVLRLNSPSRLAFDFSGILASDEEMARMEVKANPIEAIRTAQFDEETARVVVDLQEELVHSAIKKNDGRTIEIIFKPVFPLDKTVFIDPGHGTLRSGRSTDPGAIGPSGVTERDVVIDISHHLGEILLSKGYSVVFARENVTSLDNNERGQAASMCGGVFVSVHANAHSNKEIMGTETFYPGTGNGASQEHISTSRDLASEVQRELISSLKRPDRGVKQANFAVLRNSQIPAVLTEVAFISNPEEEKLLVQEEFQKKAARAIAEGIHNYFLKNR</sequence>
<feature type="region of interest" description="Disordered" evidence="3">
    <location>
        <begin position="414"/>
        <end position="496"/>
    </location>
</feature>
<dbReference type="GO" id="GO:0009253">
    <property type="term" value="P:peptidoglycan catabolic process"/>
    <property type="evidence" value="ECO:0007669"/>
    <property type="project" value="InterPro"/>
</dbReference>
<feature type="compositionally biased region" description="Acidic residues" evidence="3">
    <location>
        <begin position="418"/>
        <end position="476"/>
    </location>
</feature>
<evidence type="ECO:0000259" key="4">
    <source>
        <dbReference type="PROSITE" id="PS51781"/>
    </source>
</evidence>
<dbReference type="GO" id="GO:0008745">
    <property type="term" value="F:N-acetylmuramoyl-L-alanine amidase activity"/>
    <property type="evidence" value="ECO:0007669"/>
    <property type="project" value="InterPro"/>
</dbReference>
<protein>
    <submittedName>
        <fullName evidence="5">AMIN domain-containing protein</fullName>
    </submittedName>
</protein>
<dbReference type="InterPro" id="IPR002508">
    <property type="entry name" value="MurNAc-LAA_cat"/>
</dbReference>
<dbReference type="AlphaFoldDB" id="A0A424YHD6"/>
<feature type="domain" description="SH3b" evidence="4">
    <location>
        <begin position="505"/>
        <end position="567"/>
    </location>
</feature>
<comment type="caution">
    <text evidence="5">The sequence shown here is derived from an EMBL/GenBank/DDBJ whole genome shotgun (WGS) entry which is preliminary data.</text>
</comment>
<feature type="compositionally biased region" description="Basic and acidic residues" evidence="3">
    <location>
        <begin position="477"/>
        <end position="496"/>
    </location>
</feature>
<accession>A0A424YHD6</accession>
<dbReference type="Pfam" id="PF08239">
    <property type="entry name" value="SH3_3"/>
    <property type="match status" value="2"/>
</dbReference>
<dbReference type="InterPro" id="IPR051922">
    <property type="entry name" value="Bact_Sporulation_Assoc"/>
</dbReference>
<reference evidence="5 6" key="1">
    <citation type="submission" date="2018-08" db="EMBL/GenBank/DDBJ databases">
        <title>The metabolism and importance of syntrophic acetate oxidation coupled to methane or sulfide production in haloalkaline environments.</title>
        <authorList>
            <person name="Timmers P.H.A."/>
            <person name="Vavourakis C.D."/>
            <person name="Sorokin D.Y."/>
            <person name="Sinninghe Damste J.S."/>
            <person name="Muyzer G."/>
            <person name="Stams A.J.M."/>
            <person name="Plugge C.M."/>
        </authorList>
    </citation>
    <scope>NUCLEOTIDE SEQUENCE [LARGE SCALE GENOMIC DNA]</scope>
    <source>
        <strain evidence="5">MSAO_Bac1</strain>
    </source>
</reference>
<dbReference type="Pfam" id="PF11741">
    <property type="entry name" value="AMIN"/>
    <property type="match status" value="1"/>
</dbReference>
<name>A0A424YHD6_9FIRM</name>
<dbReference type="Gene3D" id="2.60.40.3500">
    <property type="match status" value="1"/>
</dbReference>
<evidence type="ECO:0000313" key="5">
    <source>
        <dbReference type="EMBL" id="RQD77545.1"/>
    </source>
</evidence>
<dbReference type="InterPro" id="IPR021731">
    <property type="entry name" value="AMIN_dom"/>
</dbReference>
<feature type="domain" description="SH3b" evidence="4">
    <location>
        <begin position="351"/>
        <end position="415"/>
    </location>
</feature>
<dbReference type="InterPro" id="IPR007253">
    <property type="entry name" value="Cell_wall-bd_2"/>
</dbReference>
<dbReference type="Gene3D" id="2.30.30.40">
    <property type="entry name" value="SH3 Domains"/>
    <property type="match status" value="2"/>
</dbReference>
<dbReference type="PANTHER" id="PTHR30032:SF1">
    <property type="entry name" value="N-ACETYLMURAMOYL-L-ALANINE AMIDASE LYTC"/>
    <property type="match status" value="1"/>
</dbReference>
<evidence type="ECO:0000256" key="3">
    <source>
        <dbReference type="SAM" id="MobiDB-lite"/>
    </source>
</evidence>
<proteinExistence type="predicted"/>
<dbReference type="Pfam" id="PF01520">
    <property type="entry name" value="Amidase_3"/>
    <property type="match status" value="1"/>
</dbReference>
<evidence type="ECO:0000313" key="6">
    <source>
        <dbReference type="Proteomes" id="UP000285138"/>
    </source>
</evidence>
<evidence type="ECO:0000256" key="1">
    <source>
        <dbReference type="ARBA" id="ARBA00022801"/>
    </source>
</evidence>
<dbReference type="Proteomes" id="UP000285138">
    <property type="component" value="Unassembled WGS sequence"/>
</dbReference>
<dbReference type="Gene3D" id="3.40.50.12090">
    <property type="match status" value="2"/>
</dbReference>
<evidence type="ECO:0000256" key="2">
    <source>
        <dbReference type="ARBA" id="ARBA00023316"/>
    </source>
</evidence>
<dbReference type="GO" id="GO:0071555">
    <property type="term" value="P:cell wall organization"/>
    <property type="evidence" value="ECO:0007669"/>
    <property type="project" value="UniProtKB-KW"/>
</dbReference>
<keyword evidence="2" id="KW-0961">Cell wall biogenesis/degradation</keyword>
<dbReference type="PROSITE" id="PS51781">
    <property type="entry name" value="SH3B"/>
    <property type="match status" value="2"/>
</dbReference>
<dbReference type="Pfam" id="PF04122">
    <property type="entry name" value="CW_binding_2"/>
    <property type="match status" value="3"/>
</dbReference>
<organism evidence="5 6">
    <name type="scientific">Candidatus Syntrophonatronum acetioxidans</name>
    <dbReference type="NCBI Taxonomy" id="1795816"/>
    <lineage>
        <taxon>Bacteria</taxon>
        <taxon>Bacillati</taxon>
        <taxon>Bacillota</taxon>
        <taxon>Clostridia</taxon>
        <taxon>Eubacteriales</taxon>
        <taxon>Syntrophomonadaceae</taxon>
        <taxon>Candidatus Syntrophonatronum</taxon>
    </lineage>
</organism>
<gene>
    <name evidence="5" type="ORF">D5R97_02090</name>
</gene>
<dbReference type="PANTHER" id="PTHR30032">
    <property type="entry name" value="N-ACETYLMURAMOYL-L-ALANINE AMIDASE-RELATED"/>
    <property type="match status" value="1"/>
</dbReference>
<dbReference type="SMART" id="SM00646">
    <property type="entry name" value="Ami_3"/>
    <property type="match status" value="1"/>
</dbReference>
<keyword evidence="1" id="KW-0378">Hydrolase</keyword>
<dbReference type="EMBL" id="QZAA01000065">
    <property type="protein sequence ID" value="RQD77545.1"/>
    <property type="molecule type" value="Genomic_DNA"/>
</dbReference>
<dbReference type="CDD" id="cd02696">
    <property type="entry name" value="MurNAc-LAA"/>
    <property type="match status" value="1"/>
</dbReference>
<dbReference type="SUPFAM" id="SSF53187">
    <property type="entry name" value="Zn-dependent exopeptidases"/>
    <property type="match status" value="1"/>
</dbReference>
<dbReference type="InterPro" id="IPR003646">
    <property type="entry name" value="SH3-like_bac-type"/>
</dbReference>